<dbReference type="InterPro" id="IPR049730">
    <property type="entry name" value="SNF2/RAD54-like_C"/>
</dbReference>
<dbReference type="PROSITE" id="PS51194">
    <property type="entry name" value="HELICASE_CTER"/>
    <property type="match status" value="1"/>
</dbReference>
<dbReference type="EMBL" id="CP067420">
    <property type="protein sequence ID" value="QQP87311.1"/>
    <property type="molecule type" value="Genomic_DNA"/>
</dbReference>
<dbReference type="SMART" id="SM00487">
    <property type="entry name" value="DEXDc"/>
    <property type="match status" value="1"/>
</dbReference>
<dbReference type="SMART" id="SM00490">
    <property type="entry name" value="HELICc"/>
    <property type="match status" value="1"/>
</dbReference>
<dbReference type="GO" id="GO:0004386">
    <property type="term" value="F:helicase activity"/>
    <property type="evidence" value="ECO:0007669"/>
    <property type="project" value="UniProtKB-KW"/>
</dbReference>
<reference evidence="4" key="1">
    <citation type="submission" date="2021-02" db="EMBL/GenBank/DDBJ databases">
        <title>Skermanella TT6 skin isolate.</title>
        <authorList>
            <person name="Lee K."/>
            <person name="Ganzorig M."/>
        </authorList>
    </citation>
    <scope>NUCLEOTIDE SEQUENCE</scope>
    <source>
        <strain evidence="4">TT6</strain>
    </source>
</reference>
<evidence type="ECO:0000313" key="4">
    <source>
        <dbReference type="EMBL" id="QQP87311.1"/>
    </source>
</evidence>
<organism evidence="4 5">
    <name type="scientific">Skermanella cutis</name>
    <dbReference type="NCBI Taxonomy" id="2775420"/>
    <lineage>
        <taxon>Bacteria</taxon>
        <taxon>Pseudomonadati</taxon>
        <taxon>Pseudomonadota</taxon>
        <taxon>Alphaproteobacteria</taxon>
        <taxon>Rhodospirillales</taxon>
        <taxon>Azospirillaceae</taxon>
        <taxon>Skermanella</taxon>
    </lineage>
</organism>
<dbReference type="Gene3D" id="3.40.50.300">
    <property type="entry name" value="P-loop containing nucleotide triphosphate hydrolases"/>
    <property type="match status" value="1"/>
</dbReference>
<keyword evidence="4" id="KW-0067">ATP-binding</keyword>
<dbReference type="InterPro" id="IPR027417">
    <property type="entry name" value="P-loop_NTPase"/>
</dbReference>
<dbReference type="Pfam" id="PF00176">
    <property type="entry name" value="SNF2-rel_dom"/>
    <property type="match status" value="1"/>
</dbReference>
<dbReference type="SUPFAM" id="SSF52540">
    <property type="entry name" value="P-loop containing nucleoside triphosphate hydrolases"/>
    <property type="match status" value="2"/>
</dbReference>
<keyword evidence="4" id="KW-0347">Helicase</keyword>
<feature type="domain" description="Helicase ATP-binding" evidence="2">
    <location>
        <begin position="953"/>
        <end position="1110"/>
    </location>
</feature>
<dbReference type="InterPro" id="IPR014001">
    <property type="entry name" value="Helicase_ATP-bd"/>
</dbReference>
<keyword evidence="1" id="KW-0378">Hydrolase</keyword>
<keyword evidence="4" id="KW-0547">Nucleotide-binding</keyword>
<dbReference type="Pfam" id="PF00271">
    <property type="entry name" value="Helicase_C"/>
    <property type="match status" value="1"/>
</dbReference>
<gene>
    <name evidence="4" type="ORF">IGS68_14385</name>
</gene>
<dbReference type="CDD" id="cd18012">
    <property type="entry name" value="DEXQc_arch_SWI2_SNF2"/>
    <property type="match status" value="1"/>
</dbReference>
<dbReference type="InterPro" id="IPR000330">
    <property type="entry name" value="SNF2_N"/>
</dbReference>
<feature type="domain" description="Helicase C-terminal" evidence="3">
    <location>
        <begin position="1238"/>
        <end position="1395"/>
    </location>
</feature>
<name>A0ABX7AZI1_9PROT</name>
<dbReference type="PANTHER" id="PTHR10799">
    <property type="entry name" value="SNF2/RAD54 HELICASE FAMILY"/>
    <property type="match status" value="1"/>
</dbReference>
<evidence type="ECO:0000256" key="1">
    <source>
        <dbReference type="ARBA" id="ARBA00022801"/>
    </source>
</evidence>
<sequence length="1397" mass="154507">MPQAETAEAPPPEELRRLYDDLSPAAKVVAHLKIVAGAEAGNNTLYKAASAVRIPLPGGKTLGAGLVGEVVAQIKGSGLWLGLNQERNQFCHDMNIAAFADPQHDLYIEAVERTSRPTGYIHYQAHRTRELRFVVYGNYADAMTGRLVEDTPGTLALLAGFFGHVSLRPDWVSSRAPVILEAVLAAKLNVLLRTGHRPPDFDDLRAQLDRLAAVSVNPGTRISLARYAILRGDPAGASRIGEELRPGTQEIEGERASDHAVMVAAYRHLISAMADFLCGRNTEALAKFREGLKLFRKSTRRRKIFLPDIEGLLAMLCILREGNPALIPELLGWVEDAGRDTWPGSTQGGVAAAWAMALIVQGKDDAAGSVLKNTAAKYDAPLARALEPLAQFLLDPLPLRGRTAELKSLFESNRDTLPLVAEIYASLLEKLAGDPEPYREYLERPDRQPIIRLVDLIEVNDPWERALDHLETLLAPPDKPVAETARKRSKRLIWLLEPDIGTIEVVEQTAKVRDGWNAGRTLSFRRVGKNEPPLEMDDHDRRVVSTLRRTHELNYYYQPTTESYGPDPYKTLLALVGHPRVFRADDRSRQLELIRYPVELVVCEVRGGYRIALSHFSEQPTALLEQETPDRYRVIDVSADVVKVGTLLGPDGMTVPRDGRDRVVNLVRRSIGGALPIRSEIDAVEVPAIEGDPKPVLRLVPVDRGLRVSAFVLPFGDAGPHYLPGHAGKSVLSLVDGKTQRANRDLERETAELAALLAACPSLDQRAVGEMEWELPDLHDSLQFLSEVQAYPGSASLEWPEGGRLQVTAAAASAGMSVKLRASRDWFQVSGEVRIDENLVMDLRELLDRAARTQGRFIQLDDGRFLALTEELRRRLDRLGALSEGDGRGRKVHRMAAFAVAEALEDAGKLDSDKQWREQLERIREAGHHAPKVPSTLQADLRDYQVEGFRWLSRLAHWGAGACLADDMGLGKTVQAIAVMLEHAPQGAALVVAPTSVCHNWAAEIERFAPSLSVRQFSDAGDRTALVKSLGPFDVLVTSYGLLNQEAALLSDTPWRIAILDEAQAIKNAATKRAQASMRLQADFRLALTGTPVENYLEELWSLFHFINPGLLGSLESFRKRFVLPIERGDRAAKQALKALVGPFILRRTKSAVLTELPPRTEQTILVDLDDDERALYEALRRRAIERIENLPDDASAQRKIHILAEITRLRRACCHPSLAASDATGMEGAKLSLFLELVDELLRNRHKALVFSQYVGFLEIVRRALEERGIAHQYLDGQTPQRERERRVNAFQAGAGDLFLISLKAGGTGLNLTAADYVIHLDPWWNPAVEDQASGRAHRIGQQRPVTVYRLAVAGTIEQGILGLHQDKREMAAELLDGSEASAKLTDEELMNLLSG</sequence>
<evidence type="ECO:0000259" key="3">
    <source>
        <dbReference type="PROSITE" id="PS51194"/>
    </source>
</evidence>
<dbReference type="Proteomes" id="UP000595197">
    <property type="component" value="Chromosome"/>
</dbReference>
<dbReference type="PROSITE" id="PS51192">
    <property type="entry name" value="HELICASE_ATP_BIND_1"/>
    <property type="match status" value="1"/>
</dbReference>
<evidence type="ECO:0000313" key="5">
    <source>
        <dbReference type="Proteomes" id="UP000595197"/>
    </source>
</evidence>
<evidence type="ECO:0000259" key="2">
    <source>
        <dbReference type="PROSITE" id="PS51192"/>
    </source>
</evidence>
<accession>A0ABX7AZI1</accession>
<dbReference type="Gene3D" id="3.40.50.10810">
    <property type="entry name" value="Tandem AAA-ATPase domain"/>
    <property type="match status" value="1"/>
</dbReference>
<dbReference type="InterPro" id="IPR001650">
    <property type="entry name" value="Helicase_C-like"/>
</dbReference>
<protein>
    <submittedName>
        <fullName evidence="4">DEAD/DEAH box helicase</fullName>
    </submittedName>
</protein>
<keyword evidence="5" id="KW-1185">Reference proteome</keyword>
<dbReference type="RefSeq" id="WP_201070024.1">
    <property type="nucleotide sequence ID" value="NZ_CP067420.1"/>
</dbReference>
<dbReference type="InterPro" id="IPR038718">
    <property type="entry name" value="SNF2-like_sf"/>
</dbReference>
<dbReference type="CDD" id="cd18793">
    <property type="entry name" value="SF2_C_SNF"/>
    <property type="match status" value="1"/>
</dbReference>
<proteinExistence type="predicted"/>